<dbReference type="GO" id="GO:0008483">
    <property type="term" value="F:transaminase activity"/>
    <property type="evidence" value="ECO:0007669"/>
    <property type="project" value="UniProtKB-KW"/>
</dbReference>
<keyword evidence="9" id="KW-1185">Reference proteome</keyword>
<dbReference type="InterPro" id="IPR015424">
    <property type="entry name" value="PyrdxlP-dep_Trfase"/>
</dbReference>
<evidence type="ECO:0000256" key="5">
    <source>
        <dbReference type="ARBA" id="ARBA00050776"/>
    </source>
</evidence>
<dbReference type="SUPFAM" id="SSF53383">
    <property type="entry name" value="PLP-dependent transferases"/>
    <property type="match status" value="1"/>
</dbReference>
<dbReference type="Pfam" id="PF00266">
    <property type="entry name" value="Aminotran_5"/>
    <property type="match status" value="1"/>
</dbReference>
<sequence length="397" mass="45267">MVNQFRDYFPIFKKNPNLIYFDSAATTLKPKMVIEELQNFYNNNGMNIRSSSTLAMQSNFLIEQTRKDISIFLNSHPEEIIFTKGATESLNMVAQMLKHLVNPGDEIITSELEHHSCLLPWMQIAKEKKAKLIFIPLDQNYKIQVDNFCKVLSDKTKFVVLGHISNTFGDEIPIKEITKIAHKKNILVILDAAQSIIHLSLDVKDLGIDFLAFSAHKMYGPFGIGILFGKQKLLEKLSSPNIGGGNVCEVNHHNFIFNELPNKFEPGTLNIGAILAFRKTLNFIRKIGIPRIQKHTNDIINKIKSFLKLMPQIIIFNPTSTNMILFNFKKIHAHDIENFLNQNNIFVRTGKHCANLIIQKINQISTIRISAGIYNNDQDINRLVSILNQIKDLNSIL</sequence>
<evidence type="ECO:0000256" key="6">
    <source>
        <dbReference type="RuleBase" id="RU004504"/>
    </source>
</evidence>
<keyword evidence="4" id="KW-0663">Pyridoxal phosphate</keyword>
<dbReference type="AlphaFoldDB" id="A0AAX3B8P4"/>
<feature type="domain" description="Aminotransferase class V" evidence="7">
    <location>
        <begin position="19"/>
        <end position="383"/>
    </location>
</feature>
<dbReference type="InterPro" id="IPR020578">
    <property type="entry name" value="Aminotrans_V_PyrdxlP_BS"/>
</dbReference>
<dbReference type="PIRSF" id="PIRSF005572">
    <property type="entry name" value="NifS"/>
    <property type="match status" value="1"/>
</dbReference>
<dbReference type="Gene3D" id="3.90.1150.10">
    <property type="entry name" value="Aspartate Aminotransferase, domain 1"/>
    <property type="match status" value="1"/>
</dbReference>
<gene>
    <name evidence="8" type="ORF">H7686_0001505</name>
</gene>
<evidence type="ECO:0000256" key="4">
    <source>
        <dbReference type="ARBA" id="ARBA00022898"/>
    </source>
</evidence>
<evidence type="ECO:0000313" key="8">
    <source>
        <dbReference type="EMBL" id="UQV27026.1"/>
    </source>
</evidence>
<name>A0AAX3B8P4_9MOLU</name>
<dbReference type="Proteomes" id="UP000769022">
    <property type="component" value="Chromosome"/>
</dbReference>
<proteinExistence type="inferred from homology"/>
<dbReference type="InterPro" id="IPR015422">
    <property type="entry name" value="PyrdxlP-dep_Trfase_small"/>
</dbReference>
<dbReference type="RefSeq" id="WP_193621957.1">
    <property type="nucleotide sequence ID" value="NZ_JACRYS020000010.1"/>
</dbReference>
<dbReference type="GO" id="GO:0031071">
    <property type="term" value="F:cysteine desulfurase activity"/>
    <property type="evidence" value="ECO:0007669"/>
    <property type="project" value="UniProtKB-EC"/>
</dbReference>
<dbReference type="PANTHER" id="PTHR43586:SF8">
    <property type="entry name" value="CYSTEINE DESULFURASE 1, CHLOROPLASTIC"/>
    <property type="match status" value="1"/>
</dbReference>
<evidence type="ECO:0000259" key="7">
    <source>
        <dbReference type="Pfam" id="PF00266"/>
    </source>
</evidence>
<dbReference type="PANTHER" id="PTHR43586">
    <property type="entry name" value="CYSTEINE DESULFURASE"/>
    <property type="match status" value="1"/>
</dbReference>
<dbReference type="InterPro" id="IPR015421">
    <property type="entry name" value="PyrdxlP-dep_Trfase_major"/>
</dbReference>
<evidence type="ECO:0000256" key="2">
    <source>
        <dbReference type="ARBA" id="ARBA00010447"/>
    </source>
</evidence>
<dbReference type="KEGG" id="pphy:H7686_0001505"/>
<comment type="cofactor">
    <cofactor evidence="1 6">
        <name>pyridoxal 5'-phosphate</name>
        <dbReference type="ChEBI" id="CHEBI:597326"/>
    </cofactor>
</comment>
<reference evidence="8 9" key="1">
    <citation type="submission" date="2022-05" db="EMBL/GenBank/DDBJ databases">
        <title>'Parthenium hysterophorus' phyllody phytoplasma strain PR34.</title>
        <authorList>
            <person name="Kirdat K."/>
            <person name="Tiwarekar B."/>
            <person name="Yadav A."/>
        </authorList>
    </citation>
    <scope>NUCLEOTIDE SEQUENCE [LARGE SCALE GENOMIC DNA]</scope>
    <source>
        <strain evidence="8 9">PR34</strain>
    </source>
</reference>
<dbReference type="InterPro" id="IPR000192">
    <property type="entry name" value="Aminotrans_V_dom"/>
</dbReference>
<dbReference type="EC" id="2.8.1.7" evidence="3"/>
<dbReference type="Gene3D" id="3.40.640.10">
    <property type="entry name" value="Type I PLP-dependent aspartate aminotransferase-like (Major domain)"/>
    <property type="match status" value="1"/>
</dbReference>
<dbReference type="InterPro" id="IPR016454">
    <property type="entry name" value="Cysteine_dSase"/>
</dbReference>
<protein>
    <recommendedName>
        <fullName evidence="3">cysteine desulfurase</fullName>
        <ecNumber evidence="3">2.8.1.7</ecNumber>
    </recommendedName>
</protein>
<keyword evidence="8" id="KW-0808">Transferase</keyword>
<evidence type="ECO:0000313" key="9">
    <source>
        <dbReference type="Proteomes" id="UP000769022"/>
    </source>
</evidence>
<organism evidence="8 9">
    <name type="scientific">Candidatus Phytoplasma asiaticum</name>
    <dbReference type="NCBI Taxonomy" id="2763338"/>
    <lineage>
        <taxon>Bacteria</taxon>
        <taxon>Bacillati</taxon>
        <taxon>Mycoplasmatota</taxon>
        <taxon>Mollicutes</taxon>
        <taxon>Acholeplasmatales</taxon>
        <taxon>Acholeplasmataceae</taxon>
        <taxon>Candidatus Phytoplasma</taxon>
        <taxon>16SrII (Peanut WB group)</taxon>
    </lineage>
</organism>
<dbReference type="EMBL" id="CP097206">
    <property type="protein sequence ID" value="UQV27026.1"/>
    <property type="molecule type" value="Genomic_DNA"/>
</dbReference>
<keyword evidence="8" id="KW-0032">Aminotransferase</keyword>
<dbReference type="PROSITE" id="PS00595">
    <property type="entry name" value="AA_TRANSFER_CLASS_5"/>
    <property type="match status" value="1"/>
</dbReference>
<accession>A0AAX3B8P4</accession>
<evidence type="ECO:0000256" key="3">
    <source>
        <dbReference type="ARBA" id="ARBA00012239"/>
    </source>
</evidence>
<comment type="similarity">
    <text evidence="2">Belongs to the class-V pyridoxal-phosphate-dependent aminotransferase family. Csd subfamily.</text>
</comment>
<evidence type="ECO:0000256" key="1">
    <source>
        <dbReference type="ARBA" id="ARBA00001933"/>
    </source>
</evidence>
<comment type="catalytic activity">
    <reaction evidence="5">
        <text>(sulfur carrier)-H + L-cysteine = (sulfur carrier)-SH + L-alanine</text>
        <dbReference type="Rhea" id="RHEA:43892"/>
        <dbReference type="Rhea" id="RHEA-COMP:14737"/>
        <dbReference type="Rhea" id="RHEA-COMP:14739"/>
        <dbReference type="ChEBI" id="CHEBI:29917"/>
        <dbReference type="ChEBI" id="CHEBI:35235"/>
        <dbReference type="ChEBI" id="CHEBI:57972"/>
        <dbReference type="ChEBI" id="CHEBI:64428"/>
        <dbReference type="EC" id="2.8.1.7"/>
    </reaction>
</comment>